<dbReference type="PANTHER" id="PTHR43877">
    <property type="entry name" value="AMINOALKYLPHOSPHONATE N-ACETYLTRANSFERASE-RELATED-RELATED"/>
    <property type="match status" value="1"/>
</dbReference>
<dbReference type="InterPro" id="IPR050832">
    <property type="entry name" value="Bact_Acetyltransf"/>
</dbReference>
<reference evidence="4 5" key="1">
    <citation type="submission" date="2019-07" db="EMBL/GenBank/DDBJ databases">
        <authorList>
            <person name="Park Y.J."/>
            <person name="Jeong S.E."/>
            <person name="Jung H.S."/>
        </authorList>
    </citation>
    <scope>NUCLEOTIDE SEQUENCE [LARGE SCALE GENOMIC DNA]</scope>
    <source>
        <strain evidence="5">P16(2019)</strain>
    </source>
</reference>
<accession>A0A553ZVZ7</accession>
<dbReference type="OrthoDB" id="4228396at2"/>
<dbReference type="Pfam" id="PF00583">
    <property type="entry name" value="Acetyltransf_1"/>
    <property type="match status" value="1"/>
</dbReference>
<comment type="caution">
    <text evidence="4">The sequence shown here is derived from an EMBL/GenBank/DDBJ whole genome shotgun (WGS) entry which is preliminary data.</text>
</comment>
<dbReference type="RefSeq" id="WP_143849912.1">
    <property type="nucleotide sequence ID" value="NZ_VLXZ01000011.1"/>
</dbReference>
<evidence type="ECO:0000256" key="2">
    <source>
        <dbReference type="ARBA" id="ARBA00023315"/>
    </source>
</evidence>
<dbReference type="EMBL" id="VLXZ01000011">
    <property type="protein sequence ID" value="TSB45486.1"/>
    <property type="molecule type" value="Genomic_DNA"/>
</dbReference>
<keyword evidence="2" id="KW-0012">Acyltransferase</keyword>
<name>A0A553ZVZ7_9BACI</name>
<dbReference type="InterPro" id="IPR000182">
    <property type="entry name" value="GNAT_dom"/>
</dbReference>
<evidence type="ECO:0000313" key="5">
    <source>
        <dbReference type="Proteomes" id="UP000318521"/>
    </source>
</evidence>
<evidence type="ECO:0000256" key="1">
    <source>
        <dbReference type="ARBA" id="ARBA00022679"/>
    </source>
</evidence>
<dbReference type="Gene3D" id="3.40.630.30">
    <property type="match status" value="2"/>
</dbReference>
<dbReference type="GO" id="GO:0016747">
    <property type="term" value="F:acyltransferase activity, transferring groups other than amino-acyl groups"/>
    <property type="evidence" value="ECO:0007669"/>
    <property type="project" value="InterPro"/>
</dbReference>
<evidence type="ECO:0000259" key="3">
    <source>
        <dbReference type="PROSITE" id="PS51186"/>
    </source>
</evidence>
<keyword evidence="5" id="KW-1185">Reference proteome</keyword>
<feature type="domain" description="N-acetyltransferase" evidence="3">
    <location>
        <begin position="1"/>
        <end position="155"/>
    </location>
</feature>
<keyword evidence="1 4" id="KW-0808">Transferase</keyword>
<organism evidence="4 5">
    <name type="scientific">Alkalicoccobacillus porphyridii</name>
    <dbReference type="NCBI Taxonomy" id="2597270"/>
    <lineage>
        <taxon>Bacteria</taxon>
        <taxon>Bacillati</taxon>
        <taxon>Bacillota</taxon>
        <taxon>Bacilli</taxon>
        <taxon>Bacillales</taxon>
        <taxon>Bacillaceae</taxon>
        <taxon>Alkalicoccobacillus</taxon>
    </lineage>
</organism>
<dbReference type="PROSITE" id="PS51186">
    <property type="entry name" value="GNAT"/>
    <property type="match status" value="1"/>
</dbReference>
<protein>
    <submittedName>
        <fullName evidence="4">GNAT family N-acetyltransferase</fullName>
    </submittedName>
</protein>
<gene>
    <name evidence="4" type="ORF">FN960_16275</name>
</gene>
<dbReference type="Proteomes" id="UP000318521">
    <property type="component" value="Unassembled WGS sequence"/>
</dbReference>
<dbReference type="InterPro" id="IPR016181">
    <property type="entry name" value="Acyl_CoA_acyltransferase"/>
</dbReference>
<dbReference type="AlphaFoldDB" id="A0A553ZVZ7"/>
<proteinExistence type="predicted"/>
<evidence type="ECO:0000313" key="4">
    <source>
        <dbReference type="EMBL" id="TSB45486.1"/>
    </source>
</evidence>
<dbReference type="CDD" id="cd04301">
    <property type="entry name" value="NAT_SF"/>
    <property type="match status" value="1"/>
</dbReference>
<dbReference type="PANTHER" id="PTHR43877:SF2">
    <property type="entry name" value="AMINOALKYLPHOSPHONATE N-ACETYLTRANSFERASE-RELATED"/>
    <property type="match status" value="1"/>
</dbReference>
<sequence>MKIKNLANIDLMELTECFNAAFADYSIPMQMTPSQLQDRFYAGGISYDLSFGAFDSDDRLVAFVMHCTDHPEQPTTVFNVGTGVIPSYRGQRLVPRIYTFAAPHLKETGIKTKMLEVIQTNTKAIKAYQSAGFRIEKELTCLKGKIKSVSKKEASIIYASGRAYQTLNNSLFWNYLPAWENSTPCILRNVEAYTFYFVQDPEDVCGYAVVHSTTGVIKQFGVLPEKRGKGFGQALFHSIGQDHDEVKILNIDQRDTSTLAFLEKNGLTPFVTQYEMHHTVF</sequence>
<dbReference type="SUPFAM" id="SSF55729">
    <property type="entry name" value="Acyl-CoA N-acyltransferases (Nat)"/>
    <property type="match status" value="2"/>
</dbReference>